<reference evidence="2" key="1">
    <citation type="submission" date="2020-01" db="EMBL/GenBank/DDBJ databases">
        <title>Development of genomics and gene disruption for Polysphondylium violaceum indicates a role for the polyketide synthase stlB in stalk morphogenesis.</title>
        <authorList>
            <person name="Narita B."/>
            <person name="Kawabe Y."/>
            <person name="Kin K."/>
            <person name="Saito T."/>
            <person name="Gibbs R."/>
            <person name="Kuspa A."/>
            <person name="Muzny D."/>
            <person name="Queller D."/>
            <person name="Richards S."/>
            <person name="Strassman J."/>
            <person name="Sucgang R."/>
            <person name="Worley K."/>
            <person name="Schaap P."/>
        </authorList>
    </citation>
    <scope>NUCLEOTIDE SEQUENCE</scope>
    <source>
        <strain evidence="2">QSvi11</strain>
    </source>
</reference>
<organism evidence="2 3">
    <name type="scientific">Polysphondylium violaceum</name>
    <dbReference type="NCBI Taxonomy" id="133409"/>
    <lineage>
        <taxon>Eukaryota</taxon>
        <taxon>Amoebozoa</taxon>
        <taxon>Evosea</taxon>
        <taxon>Eumycetozoa</taxon>
        <taxon>Dictyostelia</taxon>
        <taxon>Dictyosteliales</taxon>
        <taxon>Dictyosteliaceae</taxon>
        <taxon>Polysphondylium</taxon>
    </lineage>
</organism>
<evidence type="ECO:0008006" key="4">
    <source>
        <dbReference type="Google" id="ProtNLM"/>
    </source>
</evidence>
<comment type="caution">
    <text evidence="2">The sequence shown here is derived from an EMBL/GenBank/DDBJ whole genome shotgun (WGS) entry which is preliminary data.</text>
</comment>
<feature type="signal peptide" evidence="1">
    <location>
        <begin position="1"/>
        <end position="19"/>
    </location>
</feature>
<evidence type="ECO:0000313" key="3">
    <source>
        <dbReference type="Proteomes" id="UP000695562"/>
    </source>
</evidence>
<protein>
    <recommendedName>
        <fullName evidence="4">Dolichyl-diphosphooligosaccharide--protein glycosyltransferase subunit 1</fullName>
    </recommendedName>
</protein>
<keyword evidence="1" id="KW-0732">Signal</keyword>
<dbReference type="Proteomes" id="UP000695562">
    <property type="component" value="Unassembled WGS sequence"/>
</dbReference>
<gene>
    <name evidence="2" type="ORF">CYY_005007</name>
</gene>
<sequence>MSLSYPFVTLLLCLSIAKGATVLKDYKLINDRVYYGEDESCLNIEYHIHLMDTNPIFSSNIILLNPKTTFENFNVKLLKYNSGNYIFSIQGKALFSIDDYILNFQVTNDMDEISSFLLSNFPISCKRPDNILLEKSMFEISKPTYSNNIIQFDVVIDKIKTKYRPQSDSVTTSVTSDFSKVTVSGKEIYGIDSLYRVSVIPSISKLMESQYFQVTFQFDSFPSTITFYLLNPFDIKKKHNEKPLLVASNPKVYPFSFNQTIYDDNTVVVIYEVKSKFSNSFLAYTTKNNHFITSYPDRPITFIPAYSTPDAKYFVGMLSINDSLQGNNIFNVSYLQEKDGVVVLENEPLLYDFTKRRKLPWLPVVKMISDTTLNMGLIEFLIEDVDILRSPKILDFSGKVSPFTFPYGFIGSKMNGILYSTSQISPLSLLPRNYSINSDNLHNYYSSSYLSPSNMLIDDLHNYYLGSFLSPSNKLLMMFLLRLLL</sequence>
<keyword evidence="3" id="KW-1185">Reference proteome</keyword>
<evidence type="ECO:0000256" key="1">
    <source>
        <dbReference type="SAM" id="SignalP"/>
    </source>
</evidence>
<dbReference type="AlphaFoldDB" id="A0A8J4PU88"/>
<proteinExistence type="predicted"/>
<feature type="chain" id="PRO_5035150757" description="Dolichyl-diphosphooligosaccharide--protein glycosyltransferase subunit 1" evidence="1">
    <location>
        <begin position="20"/>
        <end position="485"/>
    </location>
</feature>
<name>A0A8J4PU88_9MYCE</name>
<evidence type="ECO:0000313" key="2">
    <source>
        <dbReference type="EMBL" id="KAF2073690.1"/>
    </source>
</evidence>
<dbReference type="EMBL" id="AJWJ01000189">
    <property type="protein sequence ID" value="KAF2073690.1"/>
    <property type="molecule type" value="Genomic_DNA"/>
</dbReference>
<accession>A0A8J4PU88</accession>